<protein>
    <submittedName>
        <fullName evidence="7">S fimbriae major subunit SfaA</fullName>
    </submittedName>
</protein>
<dbReference type="Proteomes" id="UP000001952">
    <property type="component" value="Chromosome"/>
</dbReference>
<dbReference type="GO" id="GO:0043709">
    <property type="term" value="P:cell adhesion involved in single-species biofilm formation"/>
    <property type="evidence" value="ECO:0007669"/>
    <property type="project" value="TreeGrafter"/>
</dbReference>
<evidence type="ECO:0000313" key="7">
    <source>
        <dbReference type="EMBL" id="ABE06593.1"/>
    </source>
</evidence>
<keyword evidence="3 5" id="KW-0732">Signal</keyword>
<proteinExistence type="inferred from homology"/>
<dbReference type="InterPro" id="IPR008966">
    <property type="entry name" value="Adhesion_dom_sf"/>
</dbReference>
<evidence type="ECO:0000256" key="1">
    <source>
        <dbReference type="ARBA" id="ARBA00004561"/>
    </source>
</evidence>
<dbReference type="EMBL" id="CP000243">
    <property type="protein sequence ID" value="ABE06593.1"/>
    <property type="molecule type" value="Genomic_DNA"/>
</dbReference>
<dbReference type="AlphaFoldDB" id="Q1RDH1"/>
<dbReference type="PANTHER" id="PTHR33420:SF12">
    <property type="entry name" value="FIMBRIN-LIKE PROTEIN FIMI-RELATED"/>
    <property type="match status" value="1"/>
</dbReference>
<dbReference type="InterPro" id="IPR036937">
    <property type="entry name" value="Adhesion_dom_fimbrial_sf"/>
</dbReference>
<evidence type="ECO:0000313" key="8">
    <source>
        <dbReference type="Proteomes" id="UP000001952"/>
    </source>
</evidence>
<accession>Q1RDH1</accession>
<dbReference type="GO" id="GO:0009289">
    <property type="term" value="C:pilus"/>
    <property type="evidence" value="ECO:0007669"/>
    <property type="project" value="UniProtKB-SubCell"/>
</dbReference>
<evidence type="ECO:0000259" key="6">
    <source>
        <dbReference type="Pfam" id="PF00419"/>
    </source>
</evidence>
<evidence type="ECO:0000256" key="4">
    <source>
        <dbReference type="ARBA" id="ARBA00023263"/>
    </source>
</evidence>
<dbReference type="InterPro" id="IPR050263">
    <property type="entry name" value="Bact_Fimbrial_Adh_Pro"/>
</dbReference>
<name>Q1RDH1_ECOUT</name>
<feature type="signal peptide" evidence="5">
    <location>
        <begin position="1"/>
        <end position="24"/>
    </location>
</feature>
<comment type="similarity">
    <text evidence="2">Belongs to the fimbrial protein family.</text>
</comment>
<evidence type="ECO:0000256" key="3">
    <source>
        <dbReference type="ARBA" id="ARBA00022729"/>
    </source>
</evidence>
<evidence type="ECO:0000256" key="2">
    <source>
        <dbReference type="ARBA" id="ARBA00006671"/>
    </source>
</evidence>
<reference evidence="7 8" key="1">
    <citation type="journal article" date="2006" name="Proc. Natl. Acad. Sci. U.S.A.">
        <title>Identification of genes subject to positive selection in uropathogenic strains of Escherichia coli: a comparative genomics approach.</title>
        <authorList>
            <person name="Chen S.L."/>
            <person name="Hung C.S."/>
            <person name="Xu J."/>
            <person name="Reigstad C.S."/>
            <person name="Magrini V."/>
            <person name="Sabo A."/>
            <person name="Blasiar D."/>
            <person name="Bieri T."/>
            <person name="Meyer R.R."/>
            <person name="Ozersky P."/>
            <person name="Armstrong J.R."/>
            <person name="Fulton R.S."/>
            <person name="Latreille J.P."/>
            <person name="Spieth J."/>
            <person name="Hooton T.M."/>
            <person name="Mardis E.R."/>
            <person name="Hultgren S.J."/>
            <person name="Gordon J.I."/>
        </authorList>
    </citation>
    <scope>NUCLEOTIDE SEQUENCE [LARGE SCALE GENOMIC DNA]</scope>
    <source>
        <strain evidence="8">UTI89 / UPEC</strain>
    </source>
</reference>
<dbReference type="Pfam" id="PF00419">
    <property type="entry name" value="Fimbrial"/>
    <property type="match status" value="1"/>
</dbReference>
<keyword evidence="4" id="KW-0281">Fimbrium</keyword>
<comment type="subcellular location">
    <subcellularLocation>
        <location evidence="1">Fimbrium</location>
    </subcellularLocation>
</comment>
<dbReference type="Gene3D" id="2.60.40.1090">
    <property type="entry name" value="Fimbrial-type adhesion domain"/>
    <property type="match status" value="1"/>
</dbReference>
<dbReference type="RefSeq" id="WP_000768218.1">
    <property type="nucleotide sequence ID" value="NC_007946.1"/>
</dbReference>
<evidence type="ECO:0000256" key="5">
    <source>
        <dbReference type="SAM" id="SignalP"/>
    </source>
</evidence>
<feature type="domain" description="Fimbrial-type adhesion" evidence="6">
    <location>
        <begin position="34"/>
        <end position="181"/>
    </location>
</feature>
<sequence>MKLKFISMAVFSALTLGVATSASAAPATVNGGTVHFKGEVVNAACAVNMNSVDQTVLLGQVRTKKLANLDDVSGPVGFNIQLDECDSTTSGSVKILFSGTPVAGKNNALAIQSSASGAATNVGIQILDSSGNPVTLNSDQSAVYTLTDGTNNIPFQARYIATGQSTAGTANADATFKVQYQ</sequence>
<dbReference type="NCBIfam" id="NF011741">
    <property type="entry name" value="PRK15194.1"/>
    <property type="match status" value="1"/>
</dbReference>
<feature type="chain" id="PRO_5004196882" evidence="5">
    <location>
        <begin position="25"/>
        <end position="181"/>
    </location>
</feature>
<organism evidence="7 8">
    <name type="scientific">Escherichia coli (strain UTI89 / UPEC)</name>
    <dbReference type="NCBI Taxonomy" id="364106"/>
    <lineage>
        <taxon>Bacteria</taxon>
        <taxon>Pseudomonadati</taxon>
        <taxon>Pseudomonadota</taxon>
        <taxon>Gammaproteobacteria</taxon>
        <taxon>Enterobacterales</taxon>
        <taxon>Enterobacteriaceae</taxon>
        <taxon>Escherichia</taxon>
    </lineage>
</organism>
<dbReference type="InterPro" id="IPR000259">
    <property type="entry name" value="Adhesion_dom_fimbrial"/>
</dbReference>
<dbReference type="KEGG" id="eci:UTI89_C1109"/>
<gene>
    <name evidence="7" type="primary">sfaA</name>
    <name evidence="7" type="ordered locus">UTI89_C1109</name>
</gene>
<dbReference type="PANTHER" id="PTHR33420">
    <property type="entry name" value="FIMBRIAL SUBUNIT ELFA-RELATED"/>
    <property type="match status" value="1"/>
</dbReference>
<dbReference type="HOGENOM" id="CLU_088965_0_0_6"/>
<dbReference type="SUPFAM" id="SSF49401">
    <property type="entry name" value="Bacterial adhesins"/>
    <property type="match status" value="1"/>
</dbReference>